<sequence length="144" mass="14765">MQGIKMSFIGKLLAGLVGGFAFAFIGYMVIILPLGGNEALVGPILFGLWALALVIAFKAKRAAKAWRRLLIGSAIFSLMLPLSALIFSGVQVAEIGAESSGAATAGAVAGGGIVTVMTGFVSFFMAAIFLLVGLLIGRDKPESS</sequence>
<evidence type="ECO:0000313" key="3">
    <source>
        <dbReference type="Proteomes" id="UP001501479"/>
    </source>
</evidence>
<feature type="transmembrane region" description="Helical" evidence="1">
    <location>
        <begin position="40"/>
        <end position="57"/>
    </location>
</feature>
<protein>
    <recommendedName>
        <fullName evidence="4">MotA/TolQ/ExbB proton channel domain-containing protein</fullName>
    </recommendedName>
</protein>
<evidence type="ECO:0000313" key="2">
    <source>
        <dbReference type="EMBL" id="GAA3721094.1"/>
    </source>
</evidence>
<keyword evidence="1" id="KW-0472">Membrane</keyword>
<reference evidence="3" key="1">
    <citation type="journal article" date="2019" name="Int. J. Syst. Evol. Microbiol.">
        <title>The Global Catalogue of Microorganisms (GCM) 10K type strain sequencing project: providing services to taxonomists for standard genome sequencing and annotation.</title>
        <authorList>
            <consortium name="The Broad Institute Genomics Platform"/>
            <consortium name="The Broad Institute Genome Sequencing Center for Infectious Disease"/>
            <person name="Wu L."/>
            <person name="Ma J."/>
        </authorList>
    </citation>
    <scope>NUCLEOTIDE SEQUENCE [LARGE SCALE GENOMIC DNA]</scope>
    <source>
        <strain evidence="3">JCM 17329</strain>
    </source>
</reference>
<keyword evidence="1" id="KW-1133">Transmembrane helix</keyword>
<feature type="transmembrane region" description="Helical" evidence="1">
    <location>
        <begin position="69"/>
        <end position="93"/>
    </location>
</feature>
<name>A0ABP7ESA5_9GAMM</name>
<evidence type="ECO:0008006" key="4">
    <source>
        <dbReference type="Google" id="ProtNLM"/>
    </source>
</evidence>
<feature type="transmembrane region" description="Helical" evidence="1">
    <location>
        <begin position="113"/>
        <end position="136"/>
    </location>
</feature>
<keyword evidence="1" id="KW-0812">Transmembrane</keyword>
<accession>A0ABP7ESA5</accession>
<organism evidence="2 3">
    <name type="scientific">Oceanisphaera sediminis</name>
    <dbReference type="NCBI Taxonomy" id="981381"/>
    <lineage>
        <taxon>Bacteria</taxon>
        <taxon>Pseudomonadati</taxon>
        <taxon>Pseudomonadota</taxon>
        <taxon>Gammaproteobacteria</taxon>
        <taxon>Aeromonadales</taxon>
        <taxon>Aeromonadaceae</taxon>
        <taxon>Oceanisphaera</taxon>
    </lineage>
</organism>
<proteinExistence type="predicted"/>
<keyword evidence="3" id="KW-1185">Reference proteome</keyword>
<gene>
    <name evidence="2" type="ORF">GCM10022421_31960</name>
</gene>
<feature type="transmembrane region" description="Helical" evidence="1">
    <location>
        <begin position="12"/>
        <end position="34"/>
    </location>
</feature>
<dbReference type="Proteomes" id="UP001501479">
    <property type="component" value="Unassembled WGS sequence"/>
</dbReference>
<comment type="caution">
    <text evidence="2">The sequence shown here is derived from an EMBL/GenBank/DDBJ whole genome shotgun (WGS) entry which is preliminary data.</text>
</comment>
<dbReference type="EMBL" id="BAABDS010000046">
    <property type="protein sequence ID" value="GAA3721094.1"/>
    <property type="molecule type" value="Genomic_DNA"/>
</dbReference>
<evidence type="ECO:0000256" key="1">
    <source>
        <dbReference type="SAM" id="Phobius"/>
    </source>
</evidence>